<dbReference type="EMBL" id="FNGH01000019">
    <property type="protein sequence ID" value="SDM78799.1"/>
    <property type="molecule type" value="Genomic_DNA"/>
</dbReference>
<dbReference type="Proteomes" id="UP000199107">
    <property type="component" value="Unassembled WGS sequence"/>
</dbReference>
<dbReference type="InterPro" id="IPR016161">
    <property type="entry name" value="Ald_DH/histidinol_DH"/>
</dbReference>
<evidence type="ECO:0000313" key="3">
    <source>
        <dbReference type="Proteomes" id="UP000199107"/>
    </source>
</evidence>
<dbReference type="SUPFAM" id="SSF53720">
    <property type="entry name" value="ALDH-like"/>
    <property type="match status" value="1"/>
</dbReference>
<evidence type="ECO:0000256" key="1">
    <source>
        <dbReference type="ARBA" id="ARBA00023002"/>
    </source>
</evidence>
<reference evidence="3" key="1">
    <citation type="submission" date="2016-10" db="EMBL/GenBank/DDBJ databases">
        <authorList>
            <person name="Varghese N."/>
            <person name="Submissions S."/>
        </authorList>
    </citation>
    <scope>NUCLEOTIDE SEQUENCE [LARGE SCALE GENOMIC DNA]</scope>
    <source>
        <strain evidence="3">AAP</strain>
    </source>
</reference>
<proteinExistence type="predicted"/>
<feature type="non-terminal residue" evidence="2">
    <location>
        <position position="1"/>
    </location>
</feature>
<evidence type="ECO:0000313" key="2">
    <source>
        <dbReference type="EMBL" id="SDM78799.1"/>
    </source>
</evidence>
<organism evidence="2 3">
    <name type="scientific">Franzmannia pantelleriensis</name>
    <dbReference type="NCBI Taxonomy" id="48727"/>
    <lineage>
        <taxon>Bacteria</taxon>
        <taxon>Pseudomonadati</taxon>
        <taxon>Pseudomonadota</taxon>
        <taxon>Gammaproteobacteria</taxon>
        <taxon>Oceanospirillales</taxon>
        <taxon>Halomonadaceae</taxon>
        <taxon>Franzmannia</taxon>
    </lineage>
</organism>
<gene>
    <name evidence="2" type="ORF">SAMN05192555_11962</name>
</gene>
<keyword evidence="3" id="KW-1185">Reference proteome</keyword>
<keyword evidence="1" id="KW-0560">Oxidoreductase</keyword>
<dbReference type="Gene3D" id="3.40.605.10">
    <property type="entry name" value="Aldehyde Dehydrogenase, Chain A, domain 1"/>
    <property type="match status" value="1"/>
</dbReference>
<sequence>AEMQRVAAGLEGQLTATLQLDDGDLEAAKGLLPTLERKAGRILANGWPTGVEVCHAMVHGGPYPATSDSRTTSVGSAAIHRFLRPVCYQDLPAGLLPEALQDGNPLGVSRLVDGKREG</sequence>
<name>A0A1G9W2Q4_9GAMM</name>
<accession>A0A1G9W2Q4</accession>
<dbReference type="STRING" id="48727.SAMN05192555_11962"/>
<protein>
    <submittedName>
        <fullName evidence="2">NADP-dependent aldehyde dehydrogenase</fullName>
    </submittedName>
</protein>
<dbReference type="GO" id="GO:0016491">
    <property type="term" value="F:oxidoreductase activity"/>
    <property type="evidence" value="ECO:0007669"/>
    <property type="project" value="UniProtKB-KW"/>
</dbReference>
<dbReference type="InterPro" id="IPR016162">
    <property type="entry name" value="Ald_DH_N"/>
</dbReference>
<dbReference type="AlphaFoldDB" id="A0A1G9W2Q4"/>